<comment type="subcellular location">
    <subcellularLocation>
        <location evidence="8">Cytoplasm</location>
    </subcellularLocation>
</comment>
<comment type="caution">
    <text evidence="11">The sequence shown here is derived from an EMBL/GenBank/DDBJ whole genome shotgun (WGS) entry which is preliminary data.</text>
</comment>
<comment type="miscellaneous">
    <text evidence="8">This enzyme catalyzes only one turnover and therefore is not strictly catalytic. According to one definition, an enzyme is a biocatalyst that acts repeatedly and over many reaction cycles.</text>
</comment>
<keyword evidence="4 8" id="KW-0808">Transferase</keyword>
<comment type="catalytic activity">
    <reaction evidence="7 8">
        <text>a 6-O-methyl-2'-deoxyguanosine in DNA + L-cysteinyl-[protein] = S-methyl-L-cysteinyl-[protein] + a 2'-deoxyguanosine in DNA</text>
        <dbReference type="Rhea" id="RHEA:24000"/>
        <dbReference type="Rhea" id="RHEA-COMP:10131"/>
        <dbReference type="Rhea" id="RHEA-COMP:10132"/>
        <dbReference type="Rhea" id="RHEA-COMP:11367"/>
        <dbReference type="Rhea" id="RHEA-COMP:11368"/>
        <dbReference type="ChEBI" id="CHEBI:29950"/>
        <dbReference type="ChEBI" id="CHEBI:82612"/>
        <dbReference type="ChEBI" id="CHEBI:85445"/>
        <dbReference type="ChEBI" id="CHEBI:85448"/>
        <dbReference type="EC" id="2.1.1.63"/>
    </reaction>
</comment>
<keyword evidence="6 8" id="KW-0234">DNA repair</keyword>
<evidence type="ECO:0000256" key="6">
    <source>
        <dbReference type="ARBA" id="ARBA00023204"/>
    </source>
</evidence>
<dbReference type="CDD" id="cd06445">
    <property type="entry name" value="ATase"/>
    <property type="match status" value="1"/>
</dbReference>
<protein>
    <recommendedName>
        <fullName evidence="8">Methylated-DNA--protein-cysteine methyltransferase</fullName>
        <ecNumber evidence="8">2.1.1.63</ecNumber>
    </recommendedName>
    <alternativeName>
        <fullName evidence="8">6-O-methylguanine-DNA methyltransferase</fullName>
        <shortName evidence="8">MGMT</shortName>
    </alternativeName>
    <alternativeName>
        <fullName evidence="8">O-6-methylguanine-DNA-alkyltransferase</fullName>
    </alternativeName>
</protein>
<dbReference type="SUPFAM" id="SSF46767">
    <property type="entry name" value="Methylated DNA-protein cysteine methyltransferase, C-terminal domain"/>
    <property type="match status" value="1"/>
</dbReference>
<keyword evidence="12" id="KW-1185">Reference proteome</keyword>
<dbReference type="SUPFAM" id="SSF53155">
    <property type="entry name" value="Methylated DNA-protein cysteine methyltransferase domain"/>
    <property type="match status" value="1"/>
</dbReference>
<organism evidence="11 12">
    <name type="scientific">Arenibacterium halophilum</name>
    <dbReference type="NCBI Taxonomy" id="2583821"/>
    <lineage>
        <taxon>Bacteria</taxon>
        <taxon>Pseudomonadati</taxon>
        <taxon>Pseudomonadota</taxon>
        <taxon>Alphaproteobacteria</taxon>
        <taxon>Rhodobacterales</taxon>
        <taxon>Paracoccaceae</taxon>
        <taxon>Arenibacterium</taxon>
    </lineage>
</organism>
<dbReference type="InterPro" id="IPR036388">
    <property type="entry name" value="WH-like_DNA-bd_sf"/>
</dbReference>
<dbReference type="InterPro" id="IPR001497">
    <property type="entry name" value="MethylDNA_cys_MeTrfase_AS"/>
</dbReference>
<dbReference type="InterPro" id="IPR008332">
    <property type="entry name" value="MethylG_MeTrfase_N"/>
</dbReference>
<comment type="similarity">
    <text evidence="8">Belongs to the MGMT family.</text>
</comment>
<evidence type="ECO:0000313" key="12">
    <source>
        <dbReference type="Proteomes" id="UP001191082"/>
    </source>
</evidence>
<name>A0ABY2XBE9_9RHOB</name>
<dbReference type="Gene3D" id="3.30.160.70">
    <property type="entry name" value="Methylated DNA-protein cysteine methyltransferase domain"/>
    <property type="match status" value="1"/>
</dbReference>
<evidence type="ECO:0000256" key="5">
    <source>
        <dbReference type="ARBA" id="ARBA00022763"/>
    </source>
</evidence>
<proteinExistence type="inferred from homology"/>
<feature type="domain" description="Methylated-DNA-[protein]-cysteine S-methyltransferase DNA binding" evidence="9">
    <location>
        <begin position="68"/>
        <end position="145"/>
    </location>
</feature>
<evidence type="ECO:0000256" key="2">
    <source>
        <dbReference type="ARBA" id="ARBA00022490"/>
    </source>
</evidence>
<comment type="function">
    <text evidence="8">Involved in the cellular defense against the biological effects of O6-methylguanine (O6-MeG) and O4-methylthymine (O4-MeT) in DNA. Repairs the methylated nucleobase in DNA by stoichiometrically transferring the methyl group to a cysteine residue in the enzyme. This is a suicide reaction: the enzyme is irreversibly inactivated.</text>
</comment>
<comment type="catalytic activity">
    <reaction evidence="1 8">
        <text>a 4-O-methyl-thymidine in DNA + L-cysteinyl-[protein] = a thymidine in DNA + S-methyl-L-cysteinyl-[protein]</text>
        <dbReference type="Rhea" id="RHEA:53428"/>
        <dbReference type="Rhea" id="RHEA-COMP:10131"/>
        <dbReference type="Rhea" id="RHEA-COMP:10132"/>
        <dbReference type="Rhea" id="RHEA-COMP:13555"/>
        <dbReference type="Rhea" id="RHEA-COMP:13556"/>
        <dbReference type="ChEBI" id="CHEBI:29950"/>
        <dbReference type="ChEBI" id="CHEBI:82612"/>
        <dbReference type="ChEBI" id="CHEBI:137386"/>
        <dbReference type="ChEBI" id="CHEBI:137387"/>
        <dbReference type="EC" id="2.1.1.63"/>
    </reaction>
</comment>
<dbReference type="InterPro" id="IPR036631">
    <property type="entry name" value="MGMT_N_sf"/>
</dbReference>
<keyword evidence="5 8" id="KW-0227">DNA damage</keyword>
<dbReference type="InterPro" id="IPR014048">
    <property type="entry name" value="MethylDNA_cys_MeTrfase_DNA-bd"/>
</dbReference>
<dbReference type="InterPro" id="IPR023546">
    <property type="entry name" value="MGMT"/>
</dbReference>
<evidence type="ECO:0000259" key="9">
    <source>
        <dbReference type="Pfam" id="PF01035"/>
    </source>
</evidence>
<evidence type="ECO:0000256" key="8">
    <source>
        <dbReference type="HAMAP-Rule" id="MF_00772"/>
    </source>
</evidence>
<dbReference type="PANTHER" id="PTHR10815:SF13">
    <property type="entry name" value="METHYLATED-DNA--PROTEIN-CYSTEINE METHYLTRANSFERASE"/>
    <property type="match status" value="1"/>
</dbReference>
<dbReference type="PROSITE" id="PS00374">
    <property type="entry name" value="MGMT"/>
    <property type="match status" value="1"/>
</dbReference>
<dbReference type="InterPro" id="IPR036217">
    <property type="entry name" value="MethylDNA_cys_MeTrfase_DNAb"/>
</dbReference>
<evidence type="ECO:0000256" key="3">
    <source>
        <dbReference type="ARBA" id="ARBA00022603"/>
    </source>
</evidence>
<feature type="domain" description="Methylguanine DNA methyltransferase ribonuclease-like" evidence="10">
    <location>
        <begin position="1"/>
        <end position="63"/>
    </location>
</feature>
<dbReference type="Pfam" id="PF02870">
    <property type="entry name" value="Methyltransf_1N"/>
    <property type="match status" value="1"/>
</dbReference>
<dbReference type="Proteomes" id="UP001191082">
    <property type="component" value="Unassembled WGS sequence"/>
</dbReference>
<keyword evidence="2 8" id="KW-0963">Cytoplasm</keyword>
<reference evidence="11 12" key="1">
    <citation type="submission" date="2019-05" db="EMBL/GenBank/DDBJ databases">
        <title>Marivita sp. nov. isolated from sea sediment.</title>
        <authorList>
            <person name="Kim W."/>
        </authorList>
    </citation>
    <scope>NUCLEOTIDE SEQUENCE [LARGE SCALE GENOMIC DNA]</scope>
    <source>
        <strain evidence="11 12">CAU 1492</strain>
    </source>
</reference>
<evidence type="ECO:0000256" key="4">
    <source>
        <dbReference type="ARBA" id="ARBA00022679"/>
    </source>
</evidence>
<dbReference type="GO" id="GO:0032259">
    <property type="term" value="P:methylation"/>
    <property type="evidence" value="ECO:0007669"/>
    <property type="project" value="UniProtKB-KW"/>
</dbReference>
<dbReference type="EMBL" id="VCPC01000002">
    <property type="protein sequence ID" value="TMV13691.1"/>
    <property type="molecule type" value="Genomic_DNA"/>
</dbReference>
<keyword evidence="3 8" id="KW-0489">Methyltransferase</keyword>
<dbReference type="Gene3D" id="1.10.10.10">
    <property type="entry name" value="Winged helix-like DNA-binding domain superfamily/Winged helix DNA-binding domain"/>
    <property type="match status" value="1"/>
</dbReference>
<evidence type="ECO:0000256" key="7">
    <source>
        <dbReference type="ARBA" id="ARBA00049348"/>
    </source>
</evidence>
<dbReference type="EC" id="2.1.1.63" evidence="8"/>
<evidence type="ECO:0000256" key="1">
    <source>
        <dbReference type="ARBA" id="ARBA00001286"/>
    </source>
</evidence>
<dbReference type="Pfam" id="PF01035">
    <property type="entry name" value="DNA_binding_1"/>
    <property type="match status" value="1"/>
</dbReference>
<evidence type="ECO:0000259" key="10">
    <source>
        <dbReference type="Pfam" id="PF02870"/>
    </source>
</evidence>
<dbReference type="HAMAP" id="MF_00772">
    <property type="entry name" value="OGT"/>
    <property type="match status" value="1"/>
</dbReference>
<dbReference type="NCBIfam" id="TIGR00589">
    <property type="entry name" value="ogt"/>
    <property type="match status" value="1"/>
</dbReference>
<dbReference type="GO" id="GO:0003908">
    <property type="term" value="F:methylated-DNA-[protein]-cysteine S-methyltransferase activity"/>
    <property type="evidence" value="ECO:0007669"/>
    <property type="project" value="UniProtKB-EC"/>
</dbReference>
<sequence>MRRTVADTPIGPIAITARADRITALTWVTSAPDRHADPLLSEASRQLAAYFAGHLRNFDLPLSVEGSDFQRAVCAAMKAIPFGETRTYGEIAKQLSAPAQAIGQACGNNPIPIIIPCHRVLGARGLGGFSARGGVETKVALLRHEVAAGLLI</sequence>
<evidence type="ECO:0000313" key="11">
    <source>
        <dbReference type="EMBL" id="TMV13691.1"/>
    </source>
</evidence>
<gene>
    <name evidence="11" type="ORF">FGK64_07060</name>
</gene>
<dbReference type="PANTHER" id="PTHR10815">
    <property type="entry name" value="METHYLATED-DNA--PROTEIN-CYSTEINE METHYLTRANSFERASE"/>
    <property type="match status" value="1"/>
</dbReference>
<accession>A0ABY2XBE9</accession>
<feature type="active site" description="Nucleophile; methyl group acceptor" evidence="8">
    <location>
        <position position="117"/>
    </location>
</feature>